<comment type="caution">
    <text evidence="2">The sequence shown here is derived from an EMBL/GenBank/DDBJ whole genome shotgun (WGS) entry which is preliminary data.</text>
</comment>
<gene>
    <name evidence="2" type="ORF">Ga0609869_001990</name>
</gene>
<dbReference type="Pfam" id="PF13795">
    <property type="entry name" value="HupE_UreJ_2"/>
    <property type="match status" value="1"/>
</dbReference>
<reference evidence="2 3" key="1">
    <citation type="submission" date="2024-06" db="EMBL/GenBank/DDBJ databases">
        <title>Genome of Rhodovulum iodosum, a marine photoferrotroph.</title>
        <authorList>
            <person name="Bianchini G."/>
            <person name="Nikeleit V."/>
            <person name="Kappler A."/>
            <person name="Bryce C."/>
            <person name="Sanchez-Baracaldo P."/>
        </authorList>
    </citation>
    <scope>NUCLEOTIDE SEQUENCE [LARGE SCALE GENOMIC DNA]</scope>
    <source>
        <strain evidence="2 3">UT/N1</strain>
    </source>
</reference>
<feature type="transmembrane region" description="Helical" evidence="1">
    <location>
        <begin position="19"/>
        <end position="36"/>
    </location>
</feature>
<dbReference type="Proteomes" id="UP001560019">
    <property type="component" value="Unassembled WGS sequence"/>
</dbReference>
<accession>A0ABV3XW89</accession>
<keyword evidence="1" id="KW-0812">Transmembrane</keyword>
<sequence length="119" mass="13369">MKSGGHVISFLYLGAKHMVTGYDHILFVLGVVFFLYRMKDVAIYVSIFAVGHSVTMRTGVWWGWAKGASRWHGDHALPFRGCLTPSRLISISAYASDLGDAPPKSKKNRFERTHTWLPS</sequence>
<keyword evidence="3" id="KW-1185">Reference proteome</keyword>
<dbReference type="InterPro" id="IPR032809">
    <property type="entry name" value="Put_HupE_UreJ"/>
</dbReference>
<keyword evidence="1" id="KW-1133">Transmembrane helix</keyword>
<organism evidence="2 3">
    <name type="scientific">Rhodovulum iodosum</name>
    <dbReference type="NCBI Taxonomy" id="68291"/>
    <lineage>
        <taxon>Bacteria</taxon>
        <taxon>Pseudomonadati</taxon>
        <taxon>Pseudomonadota</taxon>
        <taxon>Alphaproteobacteria</taxon>
        <taxon>Rhodobacterales</taxon>
        <taxon>Paracoccaceae</taxon>
        <taxon>Rhodovulum</taxon>
    </lineage>
</organism>
<dbReference type="EMBL" id="JBEHHI010000002">
    <property type="protein sequence ID" value="MEX5728637.1"/>
    <property type="molecule type" value="Genomic_DNA"/>
</dbReference>
<feature type="transmembrane region" description="Helical" evidence="1">
    <location>
        <begin position="43"/>
        <end position="64"/>
    </location>
</feature>
<keyword evidence="1" id="KW-0472">Membrane</keyword>
<evidence type="ECO:0008006" key="4">
    <source>
        <dbReference type="Google" id="ProtNLM"/>
    </source>
</evidence>
<protein>
    <recommendedName>
        <fullName evidence="4">HupE/UreJ family protein</fullName>
    </recommendedName>
</protein>
<evidence type="ECO:0000256" key="1">
    <source>
        <dbReference type="SAM" id="Phobius"/>
    </source>
</evidence>
<evidence type="ECO:0000313" key="3">
    <source>
        <dbReference type="Proteomes" id="UP001560019"/>
    </source>
</evidence>
<evidence type="ECO:0000313" key="2">
    <source>
        <dbReference type="EMBL" id="MEX5728637.1"/>
    </source>
</evidence>
<proteinExistence type="predicted"/>
<name>A0ABV3XW89_9RHOB</name>